<dbReference type="RefSeq" id="WP_271794388.1">
    <property type="nucleotide sequence ID" value="NZ_JAQMUC010000003.1"/>
</dbReference>
<reference evidence="1 2" key="1">
    <citation type="submission" date="2023-01" db="EMBL/GenBank/DDBJ databases">
        <title>Genomes from the Australian National Cyanobacteria Reference Collection.</title>
        <authorList>
            <person name="Willis A."/>
            <person name="Lee E.M.F."/>
        </authorList>
    </citation>
    <scope>NUCLEOTIDE SEQUENCE [LARGE SCALE GENOMIC DNA]</scope>
    <source>
        <strain evidence="1 2">CS-1226</strain>
    </source>
</reference>
<name>A0ABT5ABY1_9CYAN</name>
<evidence type="ECO:0000313" key="1">
    <source>
        <dbReference type="EMBL" id="MDB9534283.1"/>
    </source>
</evidence>
<sequence length="64" mass="6943">TGNREQGTGNREQVLRHGDRCYATGTGATPRGQVTEINYPLPITHYPLPSNLKTLDSRGQGYGA</sequence>
<keyword evidence="2" id="KW-1185">Reference proteome</keyword>
<feature type="non-terminal residue" evidence="1">
    <location>
        <position position="1"/>
    </location>
</feature>
<accession>A0ABT5ABY1</accession>
<dbReference type="Proteomes" id="UP001211249">
    <property type="component" value="Unassembled WGS sequence"/>
</dbReference>
<organism evidence="1 2">
    <name type="scientific">Dolichospermum planctonicum CS-1226</name>
    <dbReference type="NCBI Taxonomy" id="3021751"/>
    <lineage>
        <taxon>Bacteria</taxon>
        <taxon>Bacillati</taxon>
        <taxon>Cyanobacteriota</taxon>
        <taxon>Cyanophyceae</taxon>
        <taxon>Nostocales</taxon>
        <taxon>Aphanizomenonaceae</taxon>
        <taxon>Dolichospermum</taxon>
        <taxon>Dolichospermum planctonicum</taxon>
    </lineage>
</organism>
<protein>
    <submittedName>
        <fullName evidence="1">Uncharacterized protein</fullName>
    </submittedName>
</protein>
<comment type="caution">
    <text evidence="1">The sequence shown here is derived from an EMBL/GenBank/DDBJ whole genome shotgun (WGS) entry which is preliminary data.</text>
</comment>
<evidence type="ECO:0000313" key="2">
    <source>
        <dbReference type="Proteomes" id="UP001211249"/>
    </source>
</evidence>
<dbReference type="EMBL" id="JAQMUC010000003">
    <property type="protein sequence ID" value="MDB9534283.1"/>
    <property type="molecule type" value="Genomic_DNA"/>
</dbReference>
<proteinExistence type="predicted"/>
<gene>
    <name evidence="1" type="ORF">PN451_00215</name>
</gene>